<dbReference type="AlphaFoldDB" id="A0A6G6J2H9"/>
<dbReference type="KEGG" id="pnt:G5B91_21410"/>
<evidence type="ECO:0000313" key="4">
    <source>
        <dbReference type="Proteomes" id="UP000501063"/>
    </source>
</evidence>
<dbReference type="InterPro" id="IPR011008">
    <property type="entry name" value="Dimeric_a/b-barrel"/>
</dbReference>
<proteinExistence type="predicted"/>
<evidence type="ECO:0000313" key="5">
    <source>
        <dbReference type="Proteomes" id="UP000608450"/>
    </source>
</evidence>
<organism evidence="3 4">
    <name type="scientific">Pseudomonas nitroreducens</name>
    <dbReference type="NCBI Taxonomy" id="46680"/>
    <lineage>
        <taxon>Bacteria</taxon>
        <taxon>Pseudomonadati</taxon>
        <taxon>Pseudomonadota</taxon>
        <taxon>Gammaproteobacteria</taxon>
        <taxon>Pseudomonadales</taxon>
        <taxon>Pseudomonadaceae</taxon>
        <taxon>Pseudomonas</taxon>
    </lineage>
</organism>
<protein>
    <submittedName>
        <fullName evidence="3">DUF3291 domain-containing protein</fullName>
    </submittedName>
</protein>
<keyword evidence="5" id="KW-1185">Reference proteome</keyword>
<dbReference type="SUPFAM" id="SSF54909">
    <property type="entry name" value="Dimeric alpha+beta barrel"/>
    <property type="match status" value="1"/>
</dbReference>
<evidence type="ECO:0000313" key="3">
    <source>
        <dbReference type="EMBL" id="QIE88691.1"/>
    </source>
</evidence>
<dbReference type="Pfam" id="PF11695">
    <property type="entry name" value="DUF3291"/>
    <property type="match status" value="1"/>
</dbReference>
<evidence type="ECO:0000259" key="1">
    <source>
        <dbReference type="Pfam" id="PF11695"/>
    </source>
</evidence>
<feature type="domain" description="DUF3291" evidence="1">
    <location>
        <begin position="7"/>
        <end position="144"/>
    </location>
</feature>
<reference evidence="3 4" key="1">
    <citation type="submission" date="2020-02" db="EMBL/GenBank/DDBJ databases">
        <title>Integrative conjugative elements (ICEs) and plasmids drive adaptation of Pseudomonas nitroreducens strain HBP1 to wastewater environment.</title>
        <authorList>
            <person name="Sentchilo V."/>
            <person name="Carraro N."/>
            <person name="Bertelli C."/>
            <person name="van der Meer J.R."/>
        </authorList>
    </citation>
    <scope>NUCLEOTIDE SEQUENCE [LARGE SCALE GENOMIC DNA]</scope>
    <source>
        <strain evidence="3 4">HBP1</strain>
    </source>
</reference>
<gene>
    <name evidence="3" type="ORF">G5B91_21410</name>
    <name evidence="2" type="ORF">I5I61_09375</name>
</gene>
<name>A0A6G6J2H9_PSENT</name>
<dbReference type="RefSeq" id="WP_024764541.1">
    <property type="nucleotide sequence ID" value="NZ_CP049140.1"/>
</dbReference>
<dbReference type="Proteomes" id="UP000501063">
    <property type="component" value="Chromosome"/>
</dbReference>
<dbReference type="InterPro" id="IPR021708">
    <property type="entry name" value="DUF3291"/>
</dbReference>
<dbReference type="EMBL" id="CP049140">
    <property type="protein sequence ID" value="QIE88691.1"/>
    <property type="molecule type" value="Genomic_DNA"/>
</dbReference>
<dbReference type="Proteomes" id="UP000608450">
    <property type="component" value="Unassembled WGS sequence"/>
</dbReference>
<reference evidence="2 5" key="2">
    <citation type="submission" date="2020-11" db="EMBL/GenBank/DDBJ databases">
        <title>Enhanced detection system for hospital associated transmission using whole genome sequencing surveillance.</title>
        <authorList>
            <person name="Harrison L.H."/>
            <person name="Van Tyne D."/>
            <person name="Marsh J.W."/>
            <person name="Griffith M.P."/>
            <person name="Snyder D.J."/>
            <person name="Cooper V.S."/>
            <person name="Mustapha M."/>
        </authorList>
    </citation>
    <scope>NUCLEOTIDE SEQUENCE [LARGE SCALE GENOMIC DNA]</scope>
    <source>
        <strain evidence="2 5">PSA00705</strain>
    </source>
</reference>
<accession>A0A6G6J2H9</accession>
<sequence>MSTPYHLAQVNIAKARAPLDQPVMKGFVDQLDHINALAERSPGFVWRLQTEEGDATSVRVFDDPLIIVNLSVWESVEALKEYVYSGEHLQVLRSKRDWMERLGAPSLALWWLPAGNLPDVQMARERLERLQLEGPSPEVFTFARPFPAPGSLAESA</sequence>
<dbReference type="EMBL" id="JADTFC010000017">
    <property type="protein sequence ID" value="MBG6287656.1"/>
    <property type="molecule type" value="Genomic_DNA"/>
</dbReference>
<evidence type="ECO:0000313" key="2">
    <source>
        <dbReference type="EMBL" id="MBG6287656.1"/>
    </source>
</evidence>